<reference evidence="1 2" key="1">
    <citation type="journal article" date="2021" name="PeerJ">
        <title>Analysis of 44 Vibrio anguillarum genomes reveals high genetic diversity.</title>
        <authorList>
            <person name="Hansen M.J."/>
            <person name="Dalsgaard I."/>
        </authorList>
    </citation>
    <scope>NUCLEOTIDE SEQUENCE [LARGE SCALE GENOMIC DNA]</scope>
    <source>
        <strain evidence="1 2">040915-1/1B</strain>
    </source>
</reference>
<dbReference type="RefSeq" id="WP_194663931.1">
    <property type="nucleotide sequence ID" value="NZ_RDPI01000019.1"/>
</dbReference>
<organism evidence="1 2">
    <name type="scientific">Vibrio anguillarum</name>
    <name type="common">Listonella anguillarum</name>
    <dbReference type="NCBI Taxonomy" id="55601"/>
    <lineage>
        <taxon>Bacteria</taxon>
        <taxon>Pseudomonadati</taxon>
        <taxon>Pseudomonadota</taxon>
        <taxon>Gammaproteobacteria</taxon>
        <taxon>Vibrionales</taxon>
        <taxon>Vibrionaceae</taxon>
        <taxon>Vibrio</taxon>
    </lineage>
</organism>
<protein>
    <submittedName>
        <fullName evidence="1">Uncharacterized protein</fullName>
    </submittedName>
</protein>
<gene>
    <name evidence="1" type="ORF">EAY46_15805</name>
</gene>
<keyword evidence="2" id="KW-1185">Reference proteome</keyword>
<accession>A0ABR9Z7U3</accession>
<comment type="caution">
    <text evidence="1">The sequence shown here is derived from an EMBL/GenBank/DDBJ whole genome shotgun (WGS) entry which is preliminary data.</text>
</comment>
<evidence type="ECO:0000313" key="1">
    <source>
        <dbReference type="EMBL" id="MBF4374535.1"/>
    </source>
</evidence>
<name>A0ABR9Z7U3_VIBAN</name>
<dbReference type="Proteomes" id="UP000726136">
    <property type="component" value="Unassembled WGS sequence"/>
</dbReference>
<proteinExistence type="predicted"/>
<sequence length="105" mass="12585">MARRERLALDYNRMFNENGLVRGLSIYPHKGKLVLSAQFMVNRKLSKKSRTLHNRSLFYGFNELCHWLMKSKNIDPSLDIKRQFKPSFLLLKQKYQSLLDDVKYF</sequence>
<evidence type="ECO:0000313" key="2">
    <source>
        <dbReference type="Proteomes" id="UP000726136"/>
    </source>
</evidence>
<dbReference type="EMBL" id="RDPI01000019">
    <property type="protein sequence ID" value="MBF4374535.1"/>
    <property type="molecule type" value="Genomic_DNA"/>
</dbReference>